<evidence type="ECO:0000256" key="3">
    <source>
        <dbReference type="ARBA" id="ARBA00022989"/>
    </source>
</evidence>
<dbReference type="HOGENOM" id="CLU_2023768_0_0_9"/>
<dbReference type="KEGG" id="lmu:LBLM1_03160"/>
<gene>
    <name evidence="8" type="ORF">LBLM1_03160</name>
</gene>
<keyword evidence="9" id="KW-1185">Reference proteome</keyword>
<organism evidence="8 9">
    <name type="scientific">Limosilactobacillus mucosae LM1</name>
    <dbReference type="NCBI Taxonomy" id="1130798"/>
    <lineage>
        <taxon>Bacteria</taxon>
        <taxon>Bacillati</taxon>
        <taxon>Bacillota</taxon>
        <taxon>Bacilli</taxon>
        <taxon>Lactobacillales</taxon>
        <taxon>Lactobacillaceae</taxon>
        <taxon>Limosilactobacillus</taxon>
    </lineage>
</organism>
<dbReference type="STRING" id="1130798.LBLM1_03160"/>
<dbReference type="PANTHER" id="PTHR30518:SF2">
    <property type="entry name" value="ENDOLYTIC MUREIN TRANSGLYCOSYLASE"/>
    <property type="match status" value="1"/>
</dbReference>
<evidence type="ECO:0000256" key="5">
    <source>
        <dbReference type="ARBA" id="ARBA00023239"/>
    </source>
</evidence>
<dbReference type="GO" id="GO:0071555">
    <property type="term" value="P:cell wall organization"/>
    <property type="evidence" value="ECO:0007669"/>
    <property type="project" value="UniProtKB-KW"/>
</dbReference>
<reference evidence="8 9" key="1">
    <citation type="journal article" date="2012" name="J. Bacteriol.">
        <title>Genome sequence of Lactobacillus mucosae LM1, isolated from piglet feces.</title>
        <authorList>
            <person name="Lee J.H."/>
            <person name="Valeriano V.D."/>
            <person name="Shin Y.R."/>
            <person name="Chae J.P."/>
            <person name="Kim G.B."/>
            <person name="Ham J.S."/>
            <person name="Chun J."/>
            <person name="Kang D.K."/>
        </authorList>
    </citation>
    <scope>NUCLEOTIDE SEQUENCE [LARGE SCALE GENOMIC DNA]</scope>
    <source>
        <strain evidence="8 9">LM1</strain>
    </source>
</reference>
<keyword evidence="4 7" id="KW-0472">Membrane</keyword>
<keyword evidence="1" id="KW-1003">Cell membrane</keyword>
<dbReference type="GO" id="GO:0016829">
    <property type="term" value="F:lyase activity"/>
    <property type="evidence" value="ECO:0007669"/>
    <property type="project" value="UniProtKB-KW"/>
</dbReference>
<dbReference type="PANTHER" id="PTHR30518">
    <property type="entry name" value="ENDOLYTIC MUREIN TRANSGLYCOSYLASE"/>
    <property type="match status" value="1"/>
</dbReference>
<evidence type="ECO:0000256" key="1">
    <source>
        <dbReference type="ARBA" id="ARBA00022475"/>
    </source>
</evidence>
<evidence type="ECO:0000256" key="2">
    <source>
        <dbReference type="ARBA" id="ARBA00022692"/>
    </source>
</evidence>
<keyword evidence="2 7" id="KW-0812">Transmembrane</keyword>
<proteinExistence type="predicted"/>
<dbReference type="Gene3D" id="3.30.1490.480">
    <property type="entry name" value="Endolytic murein transglycosylase"/>
    <property type="match status" value="1"/>
</dbReference>
<keyword evidence="5" id="KW-0456">Lyase</keyword>
<evidence type="ECO:0000313" key="9">
    <source>
        <dbReference type="Proteomes" id="UP000003645"/>
    </source>
</evidence>
<keyword evidence="6" id="KW-0961">Cell wall biogenesis/degradation</keyword>
<dbReference type="Proteomes" id="UP000003645">
    <property type="component" value="Chromosome"/>
</dbReference>
<accession>A0A0D4CJX2</accession>
<evidence type="ECO:0000256" key="4">
    <source>
        <dbReference type="ARBA" id="ARBA00023136"/>
    </source>
</evidence>
<name>A0A0D4CJX2_LIMMU</name>
<protein>
    <recommendedName>
        <fullName evidence="10">Aminodeoxychorismate lyase</fullName>
    </recommendedName>
</protein>
<keyword evidence="3 7" id="KW-1133">Transmembrane helix</keyword>
<sequence length="122" mass="13943">MPHFTKQQLRRQNIVTIIVIAILIIGGLVIHGWFNHELLPVDTSDQTKRVVVIPKGTTDKQTGSLLKKQKLVRNAYVFDYYLQTHKTQGIKAGRFYLKRSQSTPQIVEKLQQKPTATTNTSE</sequence>
<dbReference type="RefSeq" id="WP_006499984.1">
    <property type="nucleotide sequence ID" value="NZ_CP011013.1"/>
</dbReference>
<dbReference type="EMBL" id="CP011013">
    <property type="protein sequence ID" value="AJT50166.1"/>
    <property type="molecule type" value="Genomic_DNA"/>
</dbReference>
<evidence type="ECO:0000313" key="8">
    <source>
        <dbReference type="EMBL" id="AJT50166.1"/>
    </source>
</evidence>
<dbReference type="InterPro" id="IPR003770">
    <property type="entry name" value="MLTG-like"/>
</dbReference>
<dbReference type="AlphaFoldDB" id="A0A0D4CJX2"/>
<evidence type="ECO:0008006" key="10">
    <source>
        <dbReference type="Google" id="ProtNLM"/>
    </source>
</evidence>
<dbReference type="Pfam" id="PF02618">
    <property type="entry name" value="YceG"/>
    <property type="match status" value="1"/>
</dbReference>
<feature type="transmembrane region" description="Helical" evidence="7">
    <location>
        <begin position="12"/>
        <end position="34"/>
    </location>
</feature>
<evidence type="ECO:0000256" key="7">
    <source>
        <dbReference type="SAM" id="Phobius"/>
    </source>
</evidence>
<dbReference type="OrthoDB" id="2325512at2"/>
<evidence type="ECO:0000256" key="6">
    <source>
        <dbReference type="ARBA" id="ARBA00023316"/>
    </source>
</evidence>